<name>A0A1R3IQT9_COCAP</name>
<feature type="non-terminal residue" evidence="1">
    <location>
        <position position="1"/>
    </location>
</feature>
<dbReference type="Proteomes" id="UP000188268">
    <property type="component" value="Unassembled WGS sequence"/>
</dbReference>
<evidence type="ECO:0000313" key="2">
    <source>
        <dbReference type="Proteomes" id="UP000188268"/>
    </source>
</evidence>
<evidence type="ECO:0000313" key="1">
    <source>
        <dbReference type="EMBL" id="OMO84937.1"/>
    </source>
</evidence>
<organism evidence="1 2">
    <name type="scientific">Corchorus capsularis</name>
    <name type="common">Jute</name>
    <dbReference type="NCBI Taxonomy" id="210143"/>
    <lineage>
        <taxon>Eukaryota</taxon>
        <taxon>Viridiplantae</taxon>
        <taxon>Streptophyta</taxon>
        <taxon>Embryophyta</taxon>
        <taxon>Tracheophyta</taxon>
        <taxon>Spermatophyta</taxon>
        <taxon>Magnoliopsida</taxon>
        <taxon>eudicotyledons</taxon>
        <taxon>Gunneridae</taxon>
        <taxon>Pentapetalae</taxon>
        <taxon>rosids</taxon>
        <taxon>malvids</taxon>
        <taxon>Malvales</taxon>
        <taxon>Malvaceae</taxon>
        <taxon>Grewioideae</taxon>
        <taxon>Apeibeae</taxon>
        <taxon>Corchorus</taxon>
    </lineage>
</organism>
<protein>
    <submittedName>
        <fullName evidence="1">Uncharacterized protein</fullName>
    </submittedName>
</protein>
<reference evidence="1 2" key="1">
    <citation type="submission" date="2013-09" db="EMBL/GenBank/DDBJ databases">
        <title>Corchorus capsularis genome sequencing.</title>
        <authorList>
            <person name="Alam M."/>
            <person name="Haque M.S."/>
            <person name="Islam M.S."/>
            <person name="Emdad E.M."/>
            <person name="Islam M.M."/>
            <person name="Ahmed B."/>
            <person name="Halim A."/>
            <person name="Hossen Q.M.M."/>
            <person name="Hossain M.Z."/>
            <person name="Ahmed R."/>
            <person name="Khan M.M."/>
            <person name="Islam R."/>
            <person name="Rashid M.M."/>
            <person name="Khan S.A."/>
            <person name="Rahman M.S."/>
            <person name="Alam M."/>
        </authorList>
    </citation>
    <scope>NUCLEOTIDE SEQUENCE [LARGE SCALE GENOMIC DNA]</scope>
    <source>
        <strain evidence="2">cv. CVL-1</strain>
        <tissue evidence="1">Whole seedling</tissue>
    </source>
</reference>
<gene>
    <name evidence="1" type="ORF">CCACVL1_10541</name>
</gene>
<sequence>ANLNIKYSIGNWDGKGQAPRPRWNWWDWGLKTLGAQPTAGART</sequence>
<comment type="caution">
    <text evidence="1">The sequence shown here is derived from an EMBL/GenBank/DDBJ whole genome shotgun (WGS) entry which is preliminary data.</text>
</comment>
<dbReference type="EMBL" id="AWWV01009656">
    <property type="protein sequence ID" value="OMO84937.1"/>
    <property type="molecule type" value="Genomic_DNA"/>
</dbReference>
<proteinExistence type="predicted"/>
<dbReference type="Gramene" id="OMO84937">
    <property type="protein sequence ID" value="OMO84937"/>
    <property type="gene ID" value="CCACVL1_10541"/>
</dbReference>
<accession>A0A1R3IQT9</accession>
<dbReference type="AlphaFoldDB" id="A0A1R3IQT9"/>
<keyword evidence="2" id="KW-1185">Reference proteome</keyword>